<comment type="caution">
    <text evidence="1">The sequence shown here is derived from an EMBL/GenBank/DDBJ whole genome shotgun (WGS) entry which is preliminary data.</text>
</comment>
<keyword evidence="2" id="KW-1185">Reference proteome</keyword>
<sequence length="44" mass="5144">VRPDEGSFRWEDEALHLNQAAWTCFDKVLYPGNVICYVPSFIQQ</sequence>
<dbReference type="Proteomes" id="UP000789570">
    <property type="component" value="Unassembled WGS sequence"/>
</dbReference>
<dbReference type="AlphaFoldDB" id="A0A9N9J212"/>
<protein>
    <submittedName>
        <fullName evidence="1">15106_t:CDS:1</fullName>
    </submittedName>
</protein>
<accession>A0A9N9J212</accession>
<dbReference type="EMBL" id="CAJVPQ010023085">
    <property type="protein sequence ID" value="CAG8761998.1"/>
    <property type="molecule type" value="Genomic_DNA"/>
</dbReference>
<name>A0A9N9J212_9GLOM</name>
<feature type="non-terminal residue" evidence="1">
    <location>
        <position position="44"/>
    </location>
</feature>
<proteinExistence type="predicted"/>
<organism evidence="1 2">
    <name type="scientific">Funneliformis caledonium</name>
    <dbReference type="NCBI Taxonomy" id="1117310"/>
    <lineage>
        <taxon>Eukaryota</taxon>
        <taxon>Fungi</taxon>
        <taxon>Fungi incertae sedis</taxon>
        <taxon>Mucoromycota</taxon>
        <taxon>Glomeromycotina</taxon>
        <taxon>Glomeromycetes</taxon>
        <taxon>Glomerales</taxon>
        <taxon>Glomeraceae</taxon>
        <taxon>Funneliformis</taxon>
    </lineage>
</organism>
<gene>
    <name evidence="1" type="ORF">FCALED_LOCUS16992</name>
</gene>
<evidence type="ECO:0000313" key="1">
    <source>
        <dbReference type="EMBL" id="CAG8761998.1"/>
    </source>
</evidence>
<reference evidence="1" key="1">
    <citation type="submission" date="2021-06" db="EMBL/GenBank/DDBJ databases">
        <authorList>
            <person name="Kallberg Y."/>
            <person name="Tangrot J."/>
            <person name="Rosling A."/>
        </authorList>
    </citation>
    <scope>NUCLEOTIDE SEQUENCE</scope>
    <source>
        <strain evidence="1">UK204</strain>
    </source>
</reference>
<evidence type="ECO:0000313" key="2">
    <source>
        <dbReference type="Proteomes" id="UP000789570"/>
    </source>
</evidence>